<feature type="binding site" description="axial binding residue" evidence="7">
    <location>
        <position position="472"/>
    </location>
    <ligand>
        <name>heme</name>
        <dbReference type="ChEBI" id="CHEBI:30413"/>
    </ligand>
    <ligandPart>
        <name>Fe</name>
        <dbReference type="ChEBI" id="CHEBI:18248"/>
    </ligandPart>
</feature>
<dbReference type="OrthoDB" id="1470350at2759"/>
<reference evidence="9 10" key="1">
    <citation type="journal article" date="2018" name="G3 (Bethesda)">
        <title>Phylogenetic and Phylogenomic Definition of Rhizopus Species.</title>
        <authorList>
            <person name="Gryganskyi A.P."/>
            <person name="Golan J."/>
            <person name="Dolatabadi S."/>
            <person name="Mondo S."/>
            <person name="Robb S."/>
            <person name="Idnurm A."/>
            <person name="Muszewska A."/>
            <person name="Steczkiewicz K."/>
            <person name="Masonjones S."/>
            <person name="Liao H.L."/>
            <person name="Gajdeczka M.T."/>
            <person name="Anike F."/>
            <person name="Vuek A."/>
            <person name="Anishchenko I.M."/>
            <person name="Voigt K."/>
            <person name="de Hoog G.S."/>
            <person name="Smith M.E."/>
            <person name="Heitman J."/>
            <person name="Vilgalys R."/>
            <person name="Stajich J.E."/>
        </authorList>
    </citation>
    <scope>NUCLEOTIDE SEQUENCE [LARGE SCALE GENOMIC DNA]</scope>
    <source>
        <strain evidence="9 10">LSU 92-RS-03</strain>
    </source>
</reference>
<accession>A0A367KJ72</accession>
<dbReference type="STRING" id="4846.A0A367KJ72"/>
<dbReference type="InterPro" id="IPR002401">
    <property type="entry name" value="Cyt_P450_E_grp-I"/>
</dbReference>
<proteinExistence type="inferred from homology"/>
<dbReference type="InterPro" id="IPR050196">
    <property type="entry name" value="Cytochrome_P450_Monoox"/>
</dbReference>
<evidence type="ECO:0000256" key="8">
    <source>
        <dbReference type="RuleBase" id="RU000461"/>
    </source>
</evidence>
<keyword evidence="2 7" id="KW-0349">Heme</keyword>
<feature type="non-terminal residue" evidence="9">
    <location>
        <position position="512"/>
    </location>
</feature>
<evidence type="ECO:0000256" key="4">
    <source>
        <dbReference type="ARBA" id="ARBA00023002"/>
    </source>
</evidence>
<evidence type="ECO:0000256" key="3">
    <source>
        <dbReference type="ARBA" id="ARBA00022723"/>
    </source>
</evidence>
<organism evidence="9 10">
    <name type="scientific">Rhizopus stolonifer</name>
    <name type="common">Rhizopus nigricans</name>
    <dbReference type="NCBI Taxonomy" id="4846"/>
    <lineage>
        <taxon>Eukaryota</taxon>
        <taxon>Fungi</taxon>
        <taxon>Fungi incertae sedis</taxon>
        <taxon>Mucoromycota</taxon>
        <taxon>Mucoromycotina</taxon>
        <taxon>Mucoromycetes</taxon>
        <taxon>Mucorales</taxon>
        <taxon>Mucorineae</taxon>
        <taxon>Rhizopodaceae</taxon>
        <taxon>Rhizopus</taxon>
    </lineage>
</organism>
<dbReference type="Gene3D" id="1.10.630.10">
    <property type="entry name" value="Cytochrome P450"/>
    <property type="match status" value="1"/>
</dbReference>
<evidence type="ECO:0000256" key="7">
    <source>
        <dbReference type="PIRSR" id="PIRSR602401-1"/>
    </source>
</evidence>
<dbReference type="InterPro" id="IPR001128">
    <property type="entry name" value="Cyt_P450"/>
</dbReference>
<evidence type="ECO:0000256" key="5">
    <source>
        <dbReference type="ARBA" id="ARBA00023004"/>
    </source>
</evidence>
<dbReference type="Proteomes" id="UP000253551">
    <property type="component" value="Unassembled WGS sequence"/>
</dbReference>
<comment type="similarity">
    <text evidence="1 8">Belongs to the cytochrome P450 family.</text>
</comment>
<evidence type="ECO:0000256" key="1">
    <source>
        <dbReference type="ARBA" id="ARBA00010617"/>
    </source>
</evidence>
<dbReference type="GO" id="GO:0004497">
    <property type="term" value="F:monooxygenase activity"/>
    <property type="evidence" value="ECO:0007669"/>
    <property type="project" value="UniProtKB-KW"/>
</dbReference>
<comment type="caution">
    <text evidence="9">The sequence shown here is derived from an EMBL/GenBank/DDBJ whole genome shotgun (WGS) entry which is preliminary data.</text>
</comment>
<evidence type="ECO:0000256" key="6">
    <source>
        <dbReference type="ARBA" id="ARBA00023033"/>
    </source>
</evidence>
<dbReference type="PANTHER" id="PTHR24291:SF50">
    <property type="entry name" value="BIFUNCTIONAL ALBAFLAVENONE MONOOXYGENASE_TERPENE SYNTHASE"/>
    <property type="match status" value="1"/>
</dbReference>
<keyword evidence="5 7" id="KW-0408">Iron</keyword>
<dbReference type="InterPro" id="IPR017972">
    <property type="entry name" value="Cyt_P450_CS"/>
</dbReference>
<keyword evidence="6 8" id="KW-0503">Monooxygenase</keyword>
<comment type="cofactor">
    <cofactor evidence="7">
        <name>heme</name>
        <dbReference type="ChEBI" id="CHEBI:30413"/>
    </cofactor>
</comment>
<dbReference type="PRINTS" id="PR00463">
    <property type="entry name" value="EP450I"/>
</dbReference>
<dbReference type="Pfam" id="PF00067">
    <property type="entry name" value="p450"/>
    <property type="match status" value="1"/>
</dbReference>
<evidence type="ECO:0000313" key="10">
    <source>
        <dbReference type="Proteomes" id="UP000253551"/>
    </source>
</evidence>
<protein>
    <submittedName>
        <fullName evidence="9">Cytochrome P450-dit2</fullName>
    </submittedName>
</protein>
<evidence type="ECO:0000256" key="2">
    <source>
        <dbReference type="ARBA" id="ARBA00022617"/>
    </source>
</evidence>
<keyword evidence="10" id="KW-1185">Reference proteome</keyword>
<dbReference type="EMBL" id="PJQM01001458">
    <property type="protein sequence ID" value="RCI02285.1"/>
    <property type="molecule type" value="Genomic_DNA"/>
</dbReference>
<dbReference type="PRINTS" id="PR00385">
    <property type="entry name" value="P450"/>
</dbReference>
<keyword evidence="3 7" id="KW-0479">Metal-binding</keyword>
<dbReference type="GO" id="GO:0020037">
    <property type="term" value="F:heme binding"/>
    <property type="evidence" value="ECO:0007669"/>
    <property type="project" value="InterPro"/>
</dbReference>
<dbReference type="AlphaFoldDB" id="A0A367KJ72"/>
<dbReference type="GO" id="GO:0016705">
    <property type="term" value="F:oxidoreductase activity, acting on paired donors, with incorporation or reduction of molecular oxygen"/>
    <property type="evidence" value="ECO:0007669"/>
    <property type="project" value="InterPro"/>
</dbReference>
<evidence type="ECO:0000313" key="9">
    <source>
        <dbReference type="EMBL" id="RCI02285.1"/>
    </source>
</evidence>
<dbReference type="PANTHER" id="PTHR24291">
    <property type="entry name" value="CYTOCHROME P450 FAMILY 4"/>
    <property type="match status" value="1"/>
</dbReference>
<dbReference type="InterPro" id="IPR036396">
    <property type="entry name" value="Cyt_P450_sf"/>
</dbReference>
<keyword evidence="4 8" id="KW-0560">Oxidoreductase</keyword>
<dbReference type="PROSITE" id="PS00086">
    <property type="entry name" value="CYTOCHROME_P450"/>
    <property type="match status" value="1"/>
</dbReference>
<gene>
    <name evidence="9" type="primary">DIT2_2</name>
    <name evidence="9" type="ORF">CU098_001287</name>
</gene>
<dbReference type="GO" id="GO:0005506">
    <property type="term" value="F:iron ion binding"/>
    <property type="evidence" value="ECO:0007669"/>
    <property type="project" value="InterPro"/>
</dbReference>
<name>A0A367KJ72_RHIST</name>
<dbReference type="SUPFAM" id="SSF48264">
    <property type="entry name" value="Cytochrome P450"/>
    <property type="match status" value="1"/>
</dbReference>
<sequence>MSTEILEIVTRNSNIALDKLVQVLHKRSRGSFIGAAIFLISVHQVLSYFRVPKNLRHIPKVSTFAFAKSVLSGESRLSLAQRLLIPTSDKGNGFYLSKVPFNWTVYVCNPLAAKQLCLKSNVFPKSHLWQDMLGKNGVLSNFIGNNSVVMSNGETWKKQRALINPIFHRSMPIKTMGGVVKSFFAAVDKQDGNIDIANKMQQFTLDILGVTTFDYNFQSLNGDPEGWLDTFESVSSGLLSPTTTIFSALDPLFLLISPTRKRCQKSLDYINNKFDEIAQQKRELIQKGVTSNTPESEKNLLTLMLEAEQRGEAMVDPIELRQNISVFFLAGHETTSIALSFCLYNLAKYKHIQRKLRQEIIDVMGDEPIDVIPTLEELRRMDYMNLVIKENLRLYSPADTPIPRRTTEDVDLAGTFIPKGTDITLDMQCLHHNSDVWRNPEEFIPERFQEGGEQSSHEGFTYLPFSSGSRQCVGMNFSLAEQRVFLAMLVRRYEIDIPKDSVHYKEIVFDYM</sequence>